<dbReference type="InterPro" id="IPR006860">
    <property type="entry name" value="FecR"/>
</dbReference>
<dbReference type="OrthoDB" id="629393at2"/>
<keyword evidence="1" id="KW-1133">Transmembrane helix</keyword>
<dbReference type="Gene3D" id="3.55.50.30">
    <property type="match status" value="1"/>
</dbReference>
<dbReference type="GO" id="GO:0016989">
    <property type="term" value="F:sigma factor antagonist activity"/>
    <property type="evidence" value="ECO:0007669"/>
    <property type="project" value="TreeGrafter"/>
</dbReference>
<dbReference type="PANTHER" id="PTHR30273:SF2">
    <property type="entry name" value="PROTEIN FECR"/>
    <property type="match status" value="1"/>
</dbReference>
<dbReference type="AlphaFoldDB" id="A0A1K1R6H5"/>
<dbReference type="Pfam" id="PF16344">
    <property type="entry name" value="FecR_C"/>
    <property type="match status" value="1"/>
</dbReference>
<reference evidence="4 6" key="1">
    <citation type="submission" date="2016-11" db="EMBL/GenBank/DDBJ databases">
        <authorList>
            <person name="Jaros S."/>
            <person name="Januszkiewicz K."/>
            <person name="Wedrychowicz H."/>
        </authorList>
    </citation>
    <scope>NUCLEOTIDE SEQUENCE [LARGE SCALE GENOMIC DNA]</scope>
    <source>
        <strain evidence="4 6">DSM 784</strain>
    </source>
</reference>
<dbReference type="EMBL" id="FPIZ01000010">
    <property type="protein sequence ID" value="SFW67613.1"/>
    <property type="molecule type" value="Genomic_DNA"/>
</dbReference>
<dbReference type="InterPro" id="IPR012373">
    <property type="entry name" value="Ferrdict_sens_TM"/>
</dbReference>
<dbReference type="PANTHER" id="PTHR30273">
    <property type="entry name" value="PERIPLASMIC SIGNAL SENSOR AND SIGMA FACTOR ACTIVATOR FECR-RELATED"/>
    <property type="match status" value="1"/>
</dbReference>
<dbReference type="STRING" id="1004.SAMN05661012_03455"/>
<evidence type="ECO:0000313" key="4">
    <source>
        <dbReference type="EMBL" id="SFW67613.1"/>
    </source>
</evidence>
<dbReference type="Proteomes" id="UP000183788">
    <property type="component" value="Unassembled WGS sequence"/>
</dbReference>
<reference evidence="5 7" key="2">
    <citation type="submission" date="2023-11" db="EMBL/GenBank/DDBJ databases">
        <title>MicrobeMod: A computational toolkit for identifying prokaryotic methylation and restriction-modification with nanopore sequencing.</title>
        <authorList>
            <person name="Crits-Christoph A."/>
            <person name="Kang S.C."/>
            <person name="Lee H."/>
            <person name="Ostrov N."/>
        </authorList>
    </citation>
    <scope>NUCLEOTIDE SEQUENCE [LARGE SCALE GENOMIC DNA]</scope>
    <source>
        <strain evidence="5 7">ATCC 23090</strain>
    </source>
</reference>
<dbReference type="Proteomes" id="UP001326715">
    <property type="component" value="Chromosome"/>
</dbReference>
<keyword evidence="7" id="KW-1185">Reference proteome</keyword>
<protein>
    <submittedName>
        <fullName evidence="5">FecR domain-containing protein</fullName>
    </submittedName>
    <submittedName>
        <fullName evidence="4">FecR family protein</fullName>
    </submittedName>
</protein>
<accession>A0A1K1R6H5</accession>
<evidence type="ECO:0000313" key="6">
    <source>
        <dbReference type="Proteomes" id="UP000183788"/>
    </source>
</evidence>
<dbReference type="Gene3D" id="2.60.120.1440">
    <property type="match status" value="1"/>
</dbReference>
<dbReference type="Pfam" id="PF04773">
    <property type="entry name" value="FecR"/>
    <property type="match status" value="1"/>
</dbReference>
<proteinExistence type="predicted"/>
<evidence type="ECO:0000313" key="7">
    <source>
        <dbReference type="Proteomes" id="UP001326715"/>
    </source>
</evidence>
<feature type="domain" description="Protein FecR C-terminal" evidence="3">
    <location>
        <begin position="309"/>
        <end position="377"/>
    </location>
</feature>
<keyword evidence="1" id="KW-0472">Membrane</keyword>
<name>A0A1K1R6H5_9BACT</name>
<evidence type="ECO:0000256" key="1">
    <source>
        <dbReference type="SAM" id="Phobius"/>
    </source>
</evidence>
<dbReference type="PIRSF" id="PIRSF018266">
    <property type="entry name" value="FecR"/>
    <property type="match status" value="1"/>
</dbReference>
<dbReference type="EMBL" id="CP140154">
    <property type="protein sequence ID" value="WQG90185.1"/>
    <property type="molecule type" value="Genomic_DNA"/>
</dbReference>
<keyword evidence="1" id="KW-0812">Transmembrane</keyword>
<evidence type="ECO:0000259" key="2">
    <source>
        <dbReference type="Pfam" id="PF04773"/>
    </source>
</evidence>
<gene>
    <name evidence="4" type="ORF">SAMN05661012_03455</name>
    <name evidence="5" type="ORF">SR876_01650</name>
</gene>
<feature type="domain" description="FecR protein" evidence="2">
    <location>
        <begin position="172"/>
        <end position="267"/>
    </location>
</feature>
<feature type="transmembrane region" description="Helical" evidence="1">
    <location>
        <begin position="72"/>
        <end position="94"/>
    </location>
</feature>
<evidence type="ECO:0000259" key="3">
    <source>
        <dbReference type="Pfam" id="PF16344"/>
    </source>
</evidence>
<sequence>MTPREFFLLYEKLISGTITADEKQRLLEYTDQIEAEEHPWQAEMGDKTEIENEIHALLEKEIRPKKRTKIRILTTILTAAAAVTGLVILFSSIYKNNSKLQPAAPKTLASNNKVTPGSNKAILTLADGSTITLDSASAGSLTTRNGVTIKQVQNGLIEYNDRTGTNATSWSTISTPTGGQYQIVLEDGTKAWLNATSSLKFPTTFRNNERLVEISGEVYFEIAKDDSKPFKVNFNGNTITVLGTHFNVMAYKDEAKSKVTLIQGAVKVNNRSGEQLLKPGMQAQITDSISQITTCKANLEEAIAWKNGYFTFDHENIQSIMRKLARWYDVRVNYQGDMNGKIFSGTISRFDNISEVLSMIELTGTIHFKIQGRELTVLP</sequence>
<dbReference type="RefSeq" id="WP_072362468.1">
    <property type="nucleotide sequence ID" value="NZ_CP139972.1"/>
</dbReference>
<evidence type="ECO:0000313" key="5">
    <source>
        <dbReference type="EMBL" id="WQG90185.1"/>
    </source>
</evidence>
<organism evidence="4 6">
    <name type="scientific">Chitinophaga sancti</name>
    <dbReference type="NCBI Taxonomy" id="1004"/>
    <lineage>
        <taxon>Bacteria</taxon>
        <taxon>Pseudomonadati</taxon>
        <taxon>Bacteroidota</taxon>
        <taxon>Chitinophagia</taxon>
        <taxon>Chitinophagales</taxon>
        <taxon>Chitinophagaceae</taxon>
        <taxon>Chitinophaga</taxon>
    </lineage>
</organism>
<dbReference type="InterPro" id="IPR032508">
    <property type="entry name" value="FecR_C"/>
</dbReference>